<dbReference type="InterPro" id="IPR016047">
    <property type="entry name" value="M23ase_b-sheet_dom"/>
</dbReference>
<dbReference type="SUPFAM" id="SSF51261">
    <property type="entry name" value="Duplicated hybrid motif"/>
    <property type="match status" value="1"/>
</dbReference>
<dbReference type="Pfam" id="PF01551">
    <property type="entry name" value="Peptidase_M23"/>
    <property type="match status" value="1"/>
</dbReference>
<dbReference type="PANTHER" id="PTHR21666">
    <property type="entry name" value="PEPTIDASE-RELATED"/>
    <property type="match status" value="1"/>
</dbReference>
<name>A0ABR9CGI3_9HYPH</name>
<dbReference type="InterPro" id="IPR050570">
    <property type="entry name" value="Cell_wall_metabolism_enzyme"/>
</dbReference>
<dbReference type="CDD" id="cd12797">
    <property type="entry name" value="M23_peptidase"/>
    <property type="match status" value="1"/>
</dbReference>
<proteinExistence type="predicted"/>
<accession>A0ABR9CGI3</accession>
<sequence length="339" mass="36815">MPFSPVSVDLKGERISSKFGEMRDGCPHKGIDITSSKQKQIFTAGVFGTVGRPTGTGDWGTITVHPLHAPSDRIQYLHCSSIAVSPGQRVVPWSVLGTTGDTAPPNTGITGIHLHLHVETSGTGPSCWKDRFFVDPEKYPTPDAFRGQWRNQYSQQQGPLYVEYDNTLVIQNSLTKGRAGFARATVKASAQGCTWVFHFGWELNVVAHELNGTLGVTSRNGTQNRPVSCGITGGWQAVDGEGHLKLESASTMSIVGNGPINGVYNRVSSFAPTSPVLEPLISPEDGLPFLATTKSEIGGDFDFFEQLTSQDIFEAQFEKRYLMSASNADRDLYFGALSR</sequence>
<protein>
    <submittedName>
        <fullName evidence="2">M23 family metallopeptidase</fullName>
    </submittedName>
</protein>
<dbReference type="RefSeq" id="WP_192111142.1">
    <property type="nucleotide sequence ID" value="NZ_JACYXJ010000008.1"/>
</dbReference>
<feature type="domain" description="M23ase beta-sheet core" evidence="1">
    <location>
        <begin position="27"/>
        <end position="122"/>
    </location>
</feature>
<dbReference type="Gene3D" id="2.70.70.10">
    <property type="entry name" value="Glucose Permease (Domain IIA)"/>
    <property type="match status" value="1"/>
</dbReference>
<organism evidence="2 3">
    <name type="scientific">Roseibium polysiphoniae</name>
    <dbReference type="NCBI Taxonomy" id="2571221"/>
    <lineage>
        <taxon>Bacteria</taxon>
        <taxon>Pseudomonadati</taxon>
        <taxon>Pseudomonadota</taxon>
        <taxon>Alphaproteobacteria</taxon>
        <taxon>Hyphomicrobiales</taxon>
        <taxon>Stappiaceae</taxon>
        <taxon>Roseibium</taxon>
    </lineage>
</organism>
<evidence type="ECO:0000313" key="3">
    <source>
        <dbReference type="Proteomes" id="UP000615687"/>
    </source>
</evidence>
<evidence type="ECO:0000259" key="1">
    <source>
        <dbReference type="Pfam" id="PF01551"/>
    </source>
</evidence>
<dbReference type="InterPro" id="IPR011055">
    <property type="entry name" value="Dup_hybrid_motif"/>
</dbReference>
<gene>
    <name evidence="2" type="ORF">IG617_20680</name>
</gene>
<evidence type="ECO:0000313" key="2">
    <source>
        <dbReference type="EMBL" id="MBD8878719.1"/>
    </source>
</evidence>
<keyword evidence="3" id="KW-1185">Reference proteome</keyword>
<comment type="caution">
    <text evidence="2">The sequence shown here is derived from an EMBL/GenBank/DDBJ whole genome shotgun (WGS) entry which is preliminary data.</text>
</comment>
<dbReference type="Proteomes" id="UP000615687">
    <property type="component" value="Unassembled WGS sequence"/>
</dbReference>
<reference evidence="2 3" key="1">
    <citation type="submission" date="2020-09" db="EMBL/GenBank/DDBJ databases">
        <title>The genome sequence of type strain Labrenzia polysiphoniae KACC 19711.</title>
        <authorList>
            <person name="Liu Y."/>
        </authorList>
    </citation>
    <scope>NUCLEOTIDE SEQUENCE [LARGE SCALE GENOMIC DNA]</scope>
    <source>
        <strain evidence="2 3">KACC 19711</strain>
    </source>
</reference>
<dbReference type="EMBL" id="JACYXJ010000008">
    <property type="protein sequence ID" value="MBD8878719.1"/>
    <property type="molecule type" value="Genomic_DNA"/>
</dbReference>
<dbReference type="PANTHER" id="PTHR21666:SF270">
    <property type="entry name" value="MUREIN HYDROLASE ACTIVATOR ENVC"/>
    <property type="match status" value="1"/>
</dbReference>